<feature type="compositionally biased region" description="Low complexity" evidence="1">
    <location>
        <begin position="50"/>
        <end position="65"/>
    </location>
</feature>
<evidence type="ECO:0000313" key="3">
    <source>
        <dbReference type="Proteomes" id="UP001165041"/>
    </source>
</evidence>
<sequence length="116" mass="11819">MNGEDDAEQGWHVRSLREGMGWLTPGRPVGTLYRAGLGGPWERRGGGAASGRAAAPRAQVVGVDRGVADGGETRPPVPRRTSGGTGSPVGGPTDPQRSTAGPSTTSESGRRSVETA</sequence>
<proteinExistence type="predicted"/>
<dbReference type="Proteomes" id="UP001165041">
    <property type="component" value="Unassembled WGS sequence"/>
</dbReference>
<name>A0A9W6UXT9_9ACTN</name>
<dbReference type="AlphaFoldDB" id="A0A9W6UXT9"/>
<organism evidence="2 3">
    <name type="scientific">Kitasatospora phosalacinea</name>
    <dbReference type="NCBI Taxonomy" id="2065"/>
    <lineage>
        <taxon>Bacteria</taxon>
        <taxon>Bacillati</taxon>
        <taxon>Actinomycetota</taxon>
        <taxon>Actinomycetes</taxon>
        <taxon>Kitasatosporales</taxon>
        <taxon>Streptomycetaceae</taxon>
        <taxon>Kitasatospora</taxon>
    </lineage>
</organism>
<protein>
    <submittedName>
        <fullName evidence="2">Uncharacterized protein</fullName>
    </submittedName>
</protein>
<dbReference type="EMBL" id="BSSA01000001">
    <property type="protein sequence ID" value="GLW68011.1"/>
    <property type="molecule type" value="Genomic_DNA"/>
</dbReference>
<feature type="compositionally biased region" description="Polar residues" evidence="1">
    <location>
        <begin position="95"/>
        <end position="107"/>
    </location>
</feature>
<gene>
    <name evidence="2" type="ORF">Kpho02_03100</name>
</gene>
<feature type="region of interest" description="Disordered" evidence="1">
    <location>
        <begin position="39"/>
        <end position="116"/>
    </location>
</feature>
<accession>A0A9W6UXT9</accession>
<evidence type="ECO:0000313" key="2">
    <source>
        <dbReference type="EMBL" id="GLW68011.1"/>
    </source>
</evidence>
<evidence type="ECO:0000256" key="1">
    <source>
        <dbReference type="SAM" id="MobiDB-lite"/>
    </source>
</evidence>
<comment type="caution">
    <text evidence="2">The sequence shown here is derived from an EMBL/GenBank/DDBJ whole genome shotgun (WGS) entry which is preliminary data.</text>
</comment>
<reference evidence="2" key="1">
    <citation type="submission" date="2023-02" db="EMBL/GenBank/DDBJ databases">
        <title>Kitasatospora phosalacinea NBRC 14627.</title>
        <authorList>
            <person name="Ichikawa N."/>
            <person name="Sato H."/>
            <person name="Tonouchi N."/>
        </authorList>
    </citation>
    <scope>NUCLEOTIDE SEQUENCE</scope>
    <source>
        <strain evidence="2">NBRC 14627</strain>
    </source>
</reference>